<accession>A0ACB8UFC8</accession>
<reference evidence="1" key="1">
    <citation type="journal article" date="2021" name="Environ. Microbiol.">
        <title>Gene family expansions and transcriptome signatures uncover fungal adaptations to wood decay.</title>
        <authorList>
            <person name="Hage H."/>
            <person name="Miyauchi S."/>
            <person name="Viragh M."/>
            <person name="Drula E."/>
            <person name="Min B."/>
            <person name="Chaduli D."/>
            <person name="Navarro D."/>
            <person name="Favel A."/>
            <person name="Norest M."/>
            <person name="Lesage-Meessen L."/>
            <person name="Balint B."/>
            <person name="Merenyi Z."/>
            <person name="de Eugenio L."/>
            <person name="Morin E."/>
            <person name="Martinez A.T."/>
            <person name="Baldrian P."/>
            <person name="Stursova M."/>
            <person name="Martinez M.J."/>
            <person name="Novotny C."/>
            <person name="Magnuson J.K."/>
            <person name="Spatafora J.W."/>
            <person name="Maurice S."/>
            <person name="Pangilinan J."/>
            <person name="Andreopoulos W."/>
            <person name="LaButti K."/>
            <person name="Hundley H."/>
            <person name="Na H."/>
            <person name="Kuo A."/>
            <person name="Barry K."/>
            <person name="Lipzen A."/>
            <person name="Henrissat B."/>
            <person name="Riley R."/>
            <person name="Ahrendt S."/>
            <person name="Nagy L.G."/>
            <person name="Grigoriev I.V."/>
            <person name="Martin F."/>
            <person name="Rosso M.N."/>
        </authorList>
    </citation>
    <scope>NUCLEOTIDE SEQUENCE</scope>
    <source>
        <strain evidence="1">CBS 384.51</strain>
    </source>
</reference>
<comment type="caution">
    <text evidence="1">The sequence shown here is derived from an EMBL/GenBank/DDBJ whole genome shotgun (WGS) entry which is preliminary data.</text>
</comment>
<evidence type="ECO:0000313" key="1">
    <source>
        <dbReference type="EMBL" id="KAI0092963.1"/>
    </source>
</evidence>
<proteinExistence type="predicted"/>
<gene>
    <name evidence="1" type="ORF">BDY19DRAFT_921185</name>
</gene>
<sequence>MLGLSGRQDLRGFTAYLLLLCLFISFPAPSHQASRLGKRDFKHLSQGEMASLVASPDPIRNIDPHSPNSHLSKILIPRAPDTANNTLVREYIISTLKKLNWDIEEDAFNATTPYGVKRFTNVIATKDPKAPRRVILSAHFDSKYFSSYPQNQFVGATDSAAPCAFMLDLAEALNPLLDKRMARLADEDDDMDGEDEDLVDTTLQLVFFDGEEAFKDWTATDSIYGARNLAQKWSSTYIAPNSKRRLIALGWDTELSTIEHLILLDLLGAPHPLVRSSFMSTAWLYDEMVGAEKRLGDSGAYAYGDDDGRKWSSYFLPRGNADHNFGGVEDDHIPFLKMGVDILHVIANPFPRVWHTLKDDASALDIATMRRWNLILRVFMCEYLGLKPEGSEKSRSNVHRAEYELVSDILYALTPISQPLG</sequence>
<evidence type="ECO:0000313" key="2">
    <source>
        <dbReference type="Proteomes" id="UP001055072"/>
    </source>
</evidence>
<dbReference type="EMBL" id="MU274902">
    <property type="protein sequence ID" value="KAI0092963.1"/>
    <property type="molecule type" value="Genomic_DNA"/>
</dbReference>
<keyword evidence="2" id="KW-1185">Reference proteome</keyword>
<dbReference type="Proteomes" id="UP001055072">
    <property type="component" value="Unassembled WGS sequence"/>
</dbReference>
<protein>
    <submittedName>
        <fullName evidence="1">Uncharacterized protein</fullName>
    </submittedName>
</protein>
<name>A0ACB8UFC8_9APHY</name>
<organism evidence="1 2">
    <name type="scientific">Irpex rosettiformis</name>
    <dbReference type="NCBI Taxonomy" id="378272"/>
    <lineage>
        <taxon>Eukaryota</taxon>
        <taxon>Fungi</taxon>
        <taxon>Dikarya</taxon>
        <taxon>Basidiomycota</taxon>
        <taxon>Agaricomycotina</taxon>
        <taxon>Agaricomycetes</taxon>
        <taxon>Polyporales</taxon>
        <taxon>Irpicaceae</taxon>
        <taxon>Irpex</taxon>
    </lineage>
</organism>